<accession>A0ABC9VVF4</accession>
<keyword evidence="3" id="KW-1133">Transmembrane helix</keyword>
<organism evidence="5 6">
    <name type="scientific">Grus japonensis</name>
    <name type="common">Japanese crane</name>
    <name type="synonym">Red-crowned crane</name>
    <dbReference type="NCBI Taxonomy" id="30415"/>
    <lineage>
        <taxon>Eukaryota</taxon>
        <taxon>Metazoa</taxon>
        <taxon>Chordata</taxon>
        <taxon>Craniata</taxon>
        <taxon>Vertebrata</taxon>
        <taxon>Euteleostomi</taxon>
        <taxon>Archelosauria</taxon>
        <taxon>Archosauria</taxon>
        <taxon>Dinosauria</taxon>
        <taxon>Saurischia</taxon>
        <taxon>Theropoda</taxon>
        <taxon>Coelurosauria</taxon>
        <taxon>Aves</taxon>
        <taxon>Neognathae</taxon>
        <taxon>Neoaves</taxon>
        <taxon>Gruiformes</taxon>
        <taxon>Gruidae</taxon>
        <taxon>Grus</taxon>
    </lineage>
</organism>
<evidence type="ECO:0000256" key="1">
    <source>
        <dbReference type="ARBA" id="ARBA00004167"/>
    </source>
</evidence>
<proteinExistence type="predicted"/>
<comment type="subcellular location">
    <subcellularLocation>
        <location evidence="1">Membrane</location>
        <topology evidence="1">Single-pass membrane protein</topology>
    </subcellularLocation>
</comment>
<keyword evidence="3" id="KW-0472">Membrane</keyword>
<dbReference type="GO" id="GO:0016020">
    <property type="term" value="C:membrane"/>
    <property type="evidence" value="ECO:0007669"/>
    <property type="project" value="UniProtKB-SubCell"/>
</dbReference>
<dbReference type="SUPFAM" id="SSF56436">
    <property type="entry name" value="C-type lectin-like"/>
    <property type="match status" value="1"/>
</dbReference>
<evidence type="ECO:0000259" key="4">
    <source>
        <dbReference type="PROSITE" id="PS50041"/>
    </source>
</evidence>
<dbReference type="InterPro" id="IPR016187">
    <property type="entry name" value="CTDL_fold"/>
</dbReference>
<evidence type="ECO:0000313" key="5">
    <source>
        <dbReference type="EMBL" id="GAB0177389.1"/>
    </source>
</evidence>
<gene>
    <name evidence="5" type="ORF">GRJ2_000204100</name>
</gene>
<protein>
    <submittedName>
        <fullName evidence="5">C-type lectin domain family 2 member L-like</fullName>
    </submittedName>
</protein>
<dbReference type="PANTHER" id="PTHR47498">
    <property type="entry name" value="C-TYPE LECTIN DOMAIN FAMILY 2 MEMBER L"/>
    <property type="match status" value="1"/>
</dbReference>
<dbReference type="EMBL" id="BAAFJT010000001">
    <property type="protein sequence ID" value="GAB0177389.1"/>
    <property type="molecule type" value="Genomic_DNA"/>
</dbReference>
<dbReference type="InterPro" id="IPR016186">
    <property type="entry name" value="C-type_lectin-like/link_sf"/>
</dbReference>
<feature type="domain" description="C-type lectin" evidence="4">
    <location>
        <begin position="96"/>
        <end position="199"/>
    </location>
</feature>
<dbReference type="InterPro" id="IPR033992">
    <property type="entry name" value="NKR-like_CTLD"/>
</dbReference>
<dbReference type="PROSITE" id="PS50041">
    <property type="entry name" value="C_TYPE_LECTIN_2"/>
    <property type="match status" value="1"/>
</dbReference>
<feature type="transmembrane region" description="Helical" evidence="3">
    <location>
        <begin position="57"/>
        <end position="80"/>
    </location>
</feature>
<keyword evidence="3" id="KW-0812">Transmembrane</keyword>
<sequence>MESEDEQEAATTWIAQESVGNIDSTNVKQDAKQEMAASSWVRRIGRRCKDWFLQSKFCWLFLLGFVLAVIIIAVVVISSYHGKFPSEECPSEWIGYRKKCYFISEEEKDWTSSQTFCAKNESLLAIFENQEEMHSLAKRLKIDDSWIGLRKKGESFYWENGVALKVDLFQIRNHSECAYLDAFTISTSACSLPRRWICIQLP</sequence>
<evidence type="ECO:0000256" key="2">
    <source>
        <dbReference type="ARBA" id="ARBA00022734"/>
    </source>
</evidence>
<comment type="caution">
    <text evidence="5">The sequence shown here is derived from an EMBL/GenBank/DDBJ whole genome shotgun (WGS) entry which is preliminary data.</text>
</comment>
<dbReference type="InterPro" id="IPR001304">
    <property type="entry name" value="C-type_lectin-like"/>
</dbReference>
<keyword evidence="6" id="KW-1185">Reference proteome</keyword>
<name>A0ABC9VVF4_GRUJA</name>
<dbReference type="CDD" id="cd03593">
    <property type="entry name" value="CLECT_NK_receptors_like"/>
    <property type="match status" value="1"/>
</dbReference>
<dbReference type="Pfam" id="PF00059">
    <property type="entry name" value="Lectin_C"/>
    <property type="match status" value="1"/>
</dbReference>
<keyword evidence="2" id="KW-0430">Lectin</keyword>
<dbReference type="PANTHER" id="PTHR47498:SF1">
    <property type="entry name" value="C-TYPE LECTIN DOMAIN FAMILY 2 MEMBER L"/>
    <property type="match status" value="1"/>
</dbReference>
<dbReference type="SMART" id="SM00034">
    <property type="entry name" value="CLECT"/>
    <property type="match status" value="1"/>
</dbReference>
<reference evidence="5 6" key="1">
    <citation type="submission" date="2024-06" db="EMBL/GenBank/DDBJ databases">
        <title>The draft genome of Grus japonensis, version 3.</title>
        <authorList>
            <person name="Nabeshima K."/>
            <person name="Suzuki S."/>
            <person name="Onuma M."/>
        </authorList>
    </citation>
    <scope>NUCLEOTIDE SEQUENCE [LARGE SCALE GENOMIC DNA]</scope>
    <source>
        <strain evidence="5 6">451A</strain>
    </source>
</reference>
<dbReference type="Gene3D" id="3.10.100.10">
    <property type="entry name" value="Mannose-Binding Protein A, subunit A"/>
    <property type="match status" value="1"/>
</dbReference>
<dbReference type="Proteomes" id="UP001623348">
    <property type="component" value="Unassembled WGS sequence"/>
</dbReference>
<evidence type="ECO:0000256" key="3">
    <source>
        <dbReference type="SAM" id="Phobius"/>
    </source>
</evidence>
<dbReference type="AlphaFoldDB" id="A0ABC9VVF4"/>
<dbReference type="GO" id="GO:0030246">
    <property type="term" value="F:carbohydrate binding"/>
    <property type="evidence" value="ECO:0007669"/>
    <property type="project" value="UniProtKB-KW"/>
</dbReference>
<evidence type="ECO:0000313" key="6">
    <source>
        <dbReference type="Proteomes" id="UP001623348"/>
    </source>
</evidence>